<dbReference type="RefSeq" id="WP_119439161.1">
    <property type="nucleotide sequence ID" value="NZ_QWGR01000011.1"/>
</dbReference>
<dbReference type="CDD" id="cd06262">
    <property type="entry name" value="metallo-hydrolase-like_MBL-fold"/>
    <property type="match status" value="1"/>
</dbReference>
<dbReference type="GO" id="GO:0016787">
    <property type="term" value="F:hydrolase activity"/>
    <property type="evidence" value="ECO:0007669"/>
    <property type="project" value="UniProtKB-KW"/>
</dbReference>
<dbReference type="AlphaFoldDB" id="A0A399SX95"/>
<proteinExistence type="predicted"/>
<organism evidence="6 7">
    <name type="scientific">Maribellus luteus</name>
    <dbReference type="NCBI Taxonomy" id="2305463"/>
    <lineage>
        <taxon>Bacteria</taxon>
        <taxon>Pseudomonadati</taxon>
        <taxon>Bacteroidota</taxon>
        <taxon>Bacteroidia</taxon>
        <taxon>Marinilabiliales</taxon>
        <taxon>Prolixibacteraceae</taxon>
        <taxon>Maribellus</taxon>
    </lineage>
</organism>
<comment type="caution">
    <text evidence="6">The sequence shown here is derived from an EMBL/GenBank/DDBJ whole genome shotgun (WGS) entry which is preliminary data.</text>
</comment>
<protein>
    <submittedName>
        <fullName evidence="6">MBL fold metallo-hydrolase</fullName>
    </submittedName>
</protein>
<keyword evidence="4" id="KW-0862">Zinc</keyword>
<dbReference type="PANTHER" id="PTHR46233:SF3">
    <property type="entry name" value="HYDROXYACYLGLUTATHIONE HYDROLASE GLOC"/>
    <property type="match status" value="1"/>
</dbReference>
<feature type="domain" description="Metallo-beta-lactamase" evidence="5">
    <location>
        <begin position="13"/>
        <end position="195"/>
    </location>
</feature>
<evidence type="ECO:0000256" key="2">
    <source>
        <dbReference type="ARBA" id="ARBA00022723"/>
    </source>
</evidence>
<dbReference type="SUPFAM" id="SSF56281">
    <property type="entry name" value="Metallo-hydrolase/oxidoreductase"/>
    <property type="match status" value="1"/>
</dbReference>
<evidence type="ECO:0000313" key="7">
    <source>
        <dbReference type="Proteomes" id="UP000265926"/>
    </source>
</evidence>
<name>A0A399SX95_9BACT</name>
<dbReference type="GO" id="GO:0046872">
    <property type="term" value="F:metal ion binding"/>
    <property type="evidence" value="ECO:0007669"/>
    <property type="project" value="UniProtKB-KW"/>
</dbReference>
<dbReference type="InterPro" id="IPR036866">
    <property type="entry name" value="RibonucZ/Hydroxyglut_hydro"/>
</dbReference>
<comment type="cofactor">
    <cofactor evidence="1">
        <name>Zn(2+)</name>
        <dbReference type="ChEBI" id="CHEBI:29105"/>
    </cofactor>
</comment>
<reference evidence="6 7" key="1">
    <citation type="submission" date="2018-08" db="EMBL/GenBank/DDBJ databases">
        <title>Pallidiluteibacterium maritimus gen. nov., sp. nov., isolated from coastal sediment.</title>
        <authorList>
            <person name="Zhou L.Y."/>
        </authorList>
    </citation>
    <scope>NUCLEOTIDE SEQUENCE [LARGE SCALE GENOMIC DNA]</scope>
    <source>
        <strain evidence="6 7">XSD2</strain>
    </source>
</reference>
<dbReference type="SMART" id="SM00849">
    <property type="entry name" value="Lactamase_B"/>
    <property type="match status" value="1"/>
</dbReference>
<dbReference type="PANTHER" id="PTHR46233">
    <property type="entry name" value="HYDROXYACYLGLUTATHIONE HYDROLASE GLOC"/>
    <property type="match status" value="1"/>
</dbReference>
<evidence type="ECO:0000259" key="5">
    <source>
        <dbReference type="SMART" id="SM00849"/>
    </source>
</evidence>
<accession>A0A399SX95</accession>
<evidence type="ECO:0000256" key="1">
    <source>
        <dbReference type="ARBA" id="ARBA00001947"/>
    </source>
</evidence>
<keyword evidence="2" id="KW-0479">Metal-binding</keyword>
<dbReference type="InterPro" id="IPR001279">
    <property type="entry name" value="Metallo-B-lactamas"/>
</dbReference>
<dbReference type="Pfam" id="PF00753">
    <property type="entry name" value="Lactamase_B"/>
    <property type="match status" value="1"/>
</dbReference>
<dbReference type="InterPro" id="IPR051453">
    <property type="entry name" value="MBL_Glyoxalase_II"/>
</dbReference>
<gene>
    <name evidence="6" type="ORF">D1614_16920</name>
</gene>
<sequence>MITIQKFVVNPLGENSYILSDETGECVFVDPGFYYTEEKEEVKEYIAANKLKPVMIANTHCHFDHILGVEFVREQYGIPFYAHAEDAFLVERSVSQAQMFGFDMQEVKPMDGWLHEGETLKFGNTKMKILHVPGHSPGHVVFYSEEENILVVGDVLFYGSIGRTDLPGGNYDTLISGIKTKLLTLPEDVKVYSGHGPETSVGVEKWSNPFLT</sequence>
<dbReference type="OrthoDB" id="9802248at2"/>
<keyword evidence="7" id="KW-1185">Reference proteome</keyword>
<evidence type="ECO:0000256" key="3">
    <source>
        <dbReference type="ARBA" id="ARBA00022801"/>
    </source>
</evidence>
<dbReference type="EMBL" id="QWGR01000011">
    <property type="protein sequence ID" value="RIJ46845.1"/>
    <property type="molecule type" value="Genomic_DNA"/>
</dbReference>
<dbReference type="Gene3D" id="3.60.15.10">
    <property type="entry name" value="Ribonuclease Z/Hydroxyacylglutathione hydrolase-like"/>
    <property type="match status" value="1"/>
</dbReference>
<evidence type="ECO:0000313" key="6">
    <source>
        <dbReference type="EMBL" id="RIJ46845.1"/>
    </source>
</evidence>
<evidence type="ECO:0000256" key="4">
    <source>
        <dbReference type="ARBA" id="ARBA00022833"/>
    </source>
</evidence>
<dbReference type="Proteomes" id="UP000265926">
    <property type="component" value="Unassembled WGS sequence"/>
</dbReference>
<keyword evidence="3 6" id="KW-0378">Hydrolase</keyword>